<evidence type="ECO:0000256" key="3">
    <source>
        <dbReference type="ARBA" id="ARBA00022723"/>
    </source>
</evidence>
<dbReference type="GO" id="GO:0016491">
    <property type="term" value="F:oxidoreductase activity"/>
    <property type="evidence" value="ECO:0007669"/>
    <property type="project" value="UniProtKB-KW"/>
</dbReference>
<dbReference type="InterPro" id="IPR036856">
    <property type="entry name" value="Ald_Oxase/Xan_DH_a/b_sf"/>
</dbReference>
<dbReference type="InterPro" id="IPR036010">
    <property type="entry name" value="2Fe-2S_ferredoxin-like_sf"/>
</dbReference>
<dbReference type="GO" id="GO:0051537">
    <property type="term" value="F:2 iron, 2 sulfur cluster binding"/>
    <property type="evidence" value="ECO:0007669"/>
    <property type="project" value="InterPro"/>
</dbReference>
<dbReference type="SMART" id="SM01008">
    <property type="entry name" value="Ald_Xan_dh_C"/>
    <property type="match status" value="1"/>
</dbReference>
<keyword evidence="3" id="KW-0479">Metal-binding</keyword>
<dbReference type="Pfam" id="PF02738">
    <property type="entry name" value="MoCoBD_1"/>
    <property type="match status" value="1"/>
</dbReference>
<evidence type="ECO:0000259" key="6">
    <source>
        <dbReference type="PROSITE" id="PS51085"/>
    </source>
</evidence>
<dbReference type="Pfam" id="PF01799">
    <property type="entry name" value="Fer2_2"/>
    <property type="match status" value="1"/>
</dbReference>
<evidence type="ECO:0000313" key="8">
    <source>
        <dbReference type="Proteomes" id="UP000076852"/>
    </source>
</evidence>
<dbReference type="OrthoDB" id="221297at2"/>
<dbReference type="RefSeq" id="WP_063500407.1">
    <property type="nucleotide sequence ID" value="NZ_CP014579.1"/>
</dbReference>
<dbReference type="InterPro" id="IPR037165">
    <property type="entry name" value="AldOxase/xan_DH_Mopterin-bd_sf"/>
</dbReference>
<dbReference type="SUPFAM" id="SSF56003">
    <property type="entry name" value="Molybdenum cofactor-binding domain"/>
    <property type="match status" value="1"/>
</dbReference>
<dbReference type="PROSITE" id="PS00197">
    <property type="entry name" value="2FE2S_FER_1"/>
    <property type="match status" value="1"/>
</dbReference>
<reference evidence="7 8" key="1">
    <citation type="journal article" date="2016" name="Gene">
        <title>PacBio SMRT assembly of a complex multi-replicon genome reveals chlorocatechol degradative operon in a region of genome plasticity.</title>
        <authorList>
            <person name="Ricker N."/>
            <person name="Shen S.Y."/>
            <person name="Goordial J."/>
            <person name="Jin S."/>
            <person name="Fulthorpe R.R."/>
        </authorList>
    </citation>
    <scope>NUCLEOTIDE SEQUENCE [LARGE SCALE GENOMIC DNA]</scope>
    <source>
        <strain evidence="7 8">OLGA172</strain>
    </source>
</reference>
<dbReference type="InterPro" id="IPR016208">
    <property type="entry name" value="Ald_Oxase/xanthine_DH-like"/>
</dbReference>
<proteinExistence type="inferred from homology"/>
<evidence type="ECO:0000256" key="4">
    <source>
        <dbReference type="ARBA" id="ARBA00023002"/>
    </source>
</evidence>
<evidence type="ECO:0000313" key="7">
    <source>
        <dbReference type="EMBL" id="ANB77210.1"/>
    </source>
</evidence>
<dbReference type="PROSITE" id="PS51085">
    <property type="entry name" value="2FE2S_FER_2"/>
    <property type="match status" value="1"/>
</dbReference>
<dbReference type="CDD" id="cd00207">
    <property type="entry name" value="fer2"/>
    <property type="match status" value="1"/>
</dbReference>
<organism evidence="7 8">
    <name type="scientific">Paraburkholderia phytofirmans OLGA172</name>
    <dbReference type="NCBI Taxonomy" id="1417228"/>
    <lineage>
        <taxon>Bacteria</taxon>
        <taxon>Pseudomonadati</taxon>
        <taxon>Pseudomonadota</taxon>
        <taxon>Betaproteobacteria</taxon>
        <taxon>Burkholderiales</taxon>
        <taxon>Burkholderiaceae</taxon>
        <taxon>Paraburkholderia</taxon>
    </lineage>
</organism>
<evidence type="ECO:0000256" key="2">
    <source>
        <dbReference type="ARBA" id="ARBA00022505"/>
    </source>
</evidence>
<dbReference type="AlphaFoldDB" id="A0A160FV61"/>
<dbReference type="SUPFAM" id="SSF54292">
    <property type="entry name" value="2Fe-2S ferredoxin-like"/>
    <property type="match status" value="1"/>
</dbReference>
<dbReference type="InterPro" id="IPR000674">
    <property type="entry name" value="Ald_Oxase/Xan_DH_a/b"/>
</dbReference>
<dbReference type="Gene3D" id="1.10.150.120">
    <property type="entry name" value="[2Fe-2S]-binding domain"/>
    <property type="match status" value="1"/>
</dbReference>
<sequence length="906" mass="97085">MKYTVNGELFVAEPDPGQCLRTLLRDFGMLGVKKGCDAGDCGACTVWLDGEPVHSCLMPAFRGAGRQITTIEGLARHGELHPLQQAFLDAQAFQCGFCTAGMIMTSASLDADRRQDLPNALKGNLCRCTGYRSIDDALHGRKSAVEDVAGEACGASLQNPFGHDIVTGQARYTMDVVIEGLLHLKVVRSPHAHARVLKIDRTKALAVPGVVEVFTWEDVPRRLFSTATHEDHLVDPDDTYVLDNVVRFVGQRVAAVVAETEAAADNACRLIEIEYETLTAVFDPVLAMAPDAPLLHDKGQAAQGNIYVDIHGEVGSVEEGFAAADAIHEKTYSTSRVQHVHLETHGSIAWRGEDGRLHVRTSSQAPFIAHQKLCHIFGLRPAQVHVFTERVGGGFGGKQEMLSEDLCVLATLKTGRPVKWEFTREEQFIAASTRHQMTSHVKLGATRDGLLTALQVKVISNTGAYGGHGGETLAAALGSPLAAYRCANKKADGYAVYTNMVPGGGFRGYGASQTTFAIECAIDELAEQLGLSPFEIRRRNMVGPTDWIESVWKDVADVEFGSYGLDQCMDLVECALAAEGGLPKPAGDEWVEGVGVALAMLDCGPPTEHRSGAVMSLLADGTYHLAVGSTEMGNGSVTSHRQLAAAVVGTRADAIAIINADTDRTPYDSGTFASTGTVVAGKAVTLAAAALRDNITDYAAQHTGVPASDWRLEGTHLVAGGQRLALTDLHAAGTRDGHRFEAKRKAYLSPRTTAFNVQGFRVAVHLITGEIRILRSVHAADIGRPINPMQCRGQIDGALAMGIGWALTENMVHDSSGHIVNAALRNYRIPAFADIPRTEIFFADTYDRIGPLGAKSQGECAINPVAPALSNAVKNATGVRFTALPMTPDHIFDRLVPVLTPLFERG</sequence>
<dbReference type="InterPro" id="IPR036884">
    <property type="entry name" value="2Fe-2S-bd_dom_sf"/>
</dbReference>
<protein>
    <submittedName>
        <fullName evidence="7">Aldehyde oxidase</fullName>
    </submittedName>
</protein>
<dbReference type="Gene3D" id="3.30.365.10">
    <property type="entry name" value="Aldehyde oxidase/xanthine dehydrogenase, molybdopterin binding domain"/>
    <property type="match status" value="4"/>
</dbReference>
<keyword evidence="8" id="KW-1185">Reference proteome</keyword>
<dbReference type="InterPro" id="IPR046867">
    <property type="entry name" value="AldOxase/xan_DH_MoCoBD2"/>
</dbReference>
<comment type="similarity">
    <text evidence="1">Belongs to the xanthine dehydrogenase family.</text>
</comment>
<dbReference type="Pfam" id="PF20256">
    <property type="entry name" value="MoCoBD_2"/>
    <property type="match status" value="1"/>
</dbReference>
<dbReference type="InterPro" id="IPR001041">
    <property type="entry name" value="2Fe-2S_ferredoxin-type"/>
</dbReference>
<name>A0A160FV61_9BURK</name>
<dbReference type="GO" id="GO:0005506">
    <property type="term" value="F:iron ion binding"/>
    <property type="evidence" value="ECO:0007669"/>
    <property type="project" value="InterPro"/>
</dbReference>
<dbReference type="Proteomes" id="UP000076852">
    <property type="component" value="Chromosome 2"/>
</dbReference>
<dbReference type="InterPro" id="IPR008274">
    <property type="entry name" value="AldOxase/xan_DH_MoCoBD1"/>
</dbReference>
<dbReference type="InterPro" id="IPR002888">
    <property type="entry name" value="2Fe-2S-bd"/>
</dbReference>
<evidence type="ECO:0000256" key="1">
    <source>
        <dbReference type="ARBA" id="ARBA00006849"/>
    </source>
</evidence>
<keyword evidence="4" id="KW-0560">Oxidoreductase</keyword>
<feature type="domain" description="2Fe-2S ferredoxin-type" evidence="6">
    <location>
        <begin position="1"/>
        <end position="74"/>
    </location>
</feature>
<dbReference type="KEGG" id="buz:AYM40_34490"/>
<gene>
    <name evidence="7" type="ORF">AYM40_34490</name>
</gene>
<dbReference type="InterPro" id="IPR012675">
    <property type="entry name" value="Beta-grasp_dom_sf"/>
</dbReference>
<keyword evidence="5" id="KW-0408">Iron</keyword>
<evidence type="ECO:0000256" key="5">
    <source>
        <dbReference type="ARBA" id="ARBA00023004"/>
    </source>
</evidence>
<dbReference type="SUPFAM" id="SSF47741">
    <property type="entry name" value="CO dehydrogenase ISP C-domain like"/>
    <property type="match status" value="1"/>
</dbReference>
<keyword evidence="2" id="KW-0500">Molybdenum</keyword>
<dbReference type="InterPro" id="IPR006058">
    <property type="entry name" value="2Fe2S_fd_BS"/>
</dbReference>
<dbReference type="Gene3D" id="3.90.1170.50">
    <property type="entry name" value="Aldehyde oxidase/xanthine dehydrogenase, a/b hammerhead"/>
    <property type="match status" value="1"/>
</dbReference>
<dbReference type="Pfam" id="PF01315">
    <property type="entry name" value="Ald_Xan_dh_C"/>
    <property type="match status" value="1"/>
</dbReference>
<dbReference type="PANTHER" id="PTHR11908:SF132">
    <property type="entry name" value="ALDEHYDE OXIDASE 1-RELATED"/>
    <property type="match status" value="1"/>
</dbReference>
<dbReference type="SUPFAM" id="SSF54665">
    <property type="entry name" value="CO dehydrogenase molybdoprotein N-domain-like"/>
    <property type="match status" value="1"/>
</dbReference>
<dbReference type="PANTHER" id="PTHR11908">
    <property type="entry name" value="XANTHINE DEHYDROGENASE"/>
    <property type="match status" value="1"/>
</dbReference>
<dbReference type="Pfam" id="PF00111">
    <property type="entry name" value="Fer2"/>
    <property type="match status" value="1"/>
</dbReference>
<dbReference type="EMBL" id="CP014579">
    <property type="protein sequence ID" value="ANB77210.1"/>
    <property type="molecule type" value="Genomic_DNA"/>
</dbReference>
<dbReference type="STRING" id="1804984.AYM40_34490"/>
<dbReference type="Gene3D" id="3.10.20.30">
    <property type="match status" value="1"/>
</dbReference>
<accession>A0A160FV61</accession>